<evidence type="ECO:0000256" key="2">
    <source>
        <dbReference type="ARBA" id="ARBA00022692"/>
    </source>
</evidence>
<keyword evidence="8" id="KW-1185">Reference proteome</keyword>
<dbReference type="GO" id="GO:0061513">
    <property type="term" value="F:glucose 6-phosphate:phosphate antiporter activity"/>
    <property type="evidence" value="ECO:0007669"/>
    <property type="project" value="TreeGrafter"/>
</dbReference>
<dbReference type="InterPro" id="IPR036259">
    <property type="entry name" value="MFS_trans_sf"/>
</dbReference>
<dbReference type="AlphaFoldDB" id="A0A178IIT1"/>
<dbReference type="GO" id="GO:0035435">
    <property type="term" value="P:phosphate ion transmembrane transport"/>
    <property type="evidence" value="ECO:0007669"/>
    <property type="project" value="TreeGrafter"/>
</dbReference>
<dbReference type="GO" id="GO:0005886">
    <property type="term" value="C:plasma membrane"/>
    <property type="evidence" value="ECO:0007669"/>
    <property type="project" value="TreeGrafter"/>
</dbReference>
<keyword evidence="2 5" id="KW-0812">Transmembrane</keyword>
<dbReference type="EMBL" id="LRRQ01000076">
    <property type="protein sequence ID" value="OAM89802.1"/>
    <property type="molecule type" value="Genomic_DNA"/>
</dbReference>
<dbReference type="PROSITE" id="PS50850">
    <property type="entry name" value="MFS"/>
    <property type="match status" value="1"/>
</dbReference>
<keyword evidence="3 5" id="KW-1133">Transmembrane helix</keyword>
<dbReference type="Pfam" id="PF07690">
    <property type="entry name" value="MFS_1"/>
    <property type="match status" value="1"/>
</dbReference>
<feature type="transmembrane region" description="Helical" evidence="5">
    <location>
        <begin position="12"/>
        <end position="30"/>
    </location>
</feature>
<dbReference type="PANTHER" id="PTHR43826:SF3">
    <property type="entry name" value="GLUCOSE-6-PHOSPHATE EXCHANGER SLC37A4"/>
    <property type="match status" value="1"/>
</dbReference>
<feature type="transmembrane region" description="Helical" evidence="5">
    <location>
        <begin position="358"/>
        <end position="382"/>
    </location>
</feature>
<dbReference type="InterPro" id="IPR011701">
    <property type="entry name" value="MFS"/>
</dbReference>
<dbReference type="GO" id="GO:0012505">
    <property type="term" value="C:endomembrane system"/>
    <property type="evidence" value="ECO:0007669"/>
    <property type="project" value="UniProtKB-SubCell"/>
</dbReference>
<protein>
    <submittedName>
        <fullName evidence="7">MFS transporter</fullName>
    </submittedName>
</protein>
<keyword evidence="4 5" id="KW-0472">Membrane</keyword>
<feature type="transmembrane region" description="Helical" evidence="5">
    <location>
        <begin position="298"/>
        <end position="320"/>
    </location>
</feature>
<feature type="transmembrane region" description="Helical" evidence="5">
    <location>
        <begin position="230"/>
        <end position="248"/>
    </location>
</feature>
<feature type="transmembrane region" description="Helical" evidence="5">
    <location>
        <begin position="80"/>
        <end position="111"/>
    </location>
</feature>
<comment type="caution">
    <text evidence="7">The sequence shown here is derived from an EMBL/GenBank/DDBJ whole genome shotgun (WGS) entry which is preliminary data.</text>
</comment>
<dbReference type="InterPro" id="IPR051337">
    <property type="entry name" value="OPA_Antiporter"/>
</dbReference>
<feature type="transmembrane region" description="Helical" evidence="5">
    <location>
        <begin position="50"/>
        <end position="68"/>
    </location>
</feature>
<evidence type="ECO:0000256" key="5">
    <source>
        <dbReference type="SAM" id="Phobius"/>
    </source>
</evidence>
<proteinExistence type="predicted"/>
<organism evidence="7 8">
    <name type="scientific">Termitidicoccus mucosus</name>
    <dbReference type="NCBI Taxonomy" id="1184151"/>
    <lineage>
        <taxon>Bacteria</taxon>
        <taxon>Pseudomonadati</taxon>
        <taxon>Verrucomicrobiota</taxon>
        <taxon>Opitutia</taxon>
        <taxon>Opitutales</taxon>
        <taxon>Opitutaceae</taxon>
        <taxon>Termitidicoccus</taxon>
    </lineage>
</organism>
<name>A0A178IIT1_9BACT</name>
<feature type="transmembrane region" description="Helical" evidence="5">
    <location>
        <begin position="268"/>
        <end position="286"/>
    </location>
</feature>
<comment type="subcellular location">
    <subcellularLocation>
        <location evidence="1">Endomembrane system</location>
        <topology evidence="1">Multi-pass membrane protein</topology>
    </subcellularLocation>
</comment>
<evidence type="ECO:0000313" key="8">
    <source>
        <dbReference type="Proteomes" id="UP000078486"/>
    </source>
</evidence>
<dbReference type="STRING" id="1184151.AW736_10770"/>
<feature type="transmembrane region" description="Helical" evidence="5">
    <location>
        <begin position="169"/>
        <end position="189"/>
    </location>
</feature>
<dbReference type="Gene3D" id="1.20.1250.20">
    <property type="entry name" value="MFS general substrate transporter like domains"/>
    <property type="match status" value="2"/>
</dbReference>
<dbReference type="PIRSF" id="PIRSF002808">
    <property type="entry name" value="Hexose_phosphate_transp"/>
    <property type="match status" value="1"/>
</dbReference>
<dbReference type="OrthoDB" id="9773404at2"/>
<accession>A0A178IIT1</accession>
<gene>
    <name evidence="7" type="ORF">AW736_10770</name>
</gene>
<dbReference type="InterPro" id="IPR020846">
    <property type="entry name" value="MFS_dom"/>
</dbReference>
<dbReference type="Proteomes" id="UP000078486">
    <property type="component" value="Unassembled WGS sequence"/>
</dbReference>
<evidence type="ECO:0000256" key="3">
    <source>
        <dbReference type="ARBA" id="ARBA00022989"/>
    </source>
</evidence>
<feature type="transmembrane region" description="Helical" evidence="5">
    <location>
        <begin position="388"/>
        <end position="412"/>
    </location>
</feature>
<sequence length="426" mass="45793">MSSATDRKFRYWQNRTLVGAMIGYIAFYFVRNSLSFAIPAMQADGYTKTNLGIFITLNGLLYGVSKFANGILGDRANARVFMVTGLVLSAAANIIFGFGTSLIMLGAVWMANGWIQGMGFPPCARLMTHWFPPEQLATKMSIWNTSHSIGMGLASIGCGYIVTHFGWHWGFFGPALLVLLLAATLWLVLRDTPGSVGLPEIATTGSTGAISKQSFGEFMRFAGEHVFRNPYIWIIAVANFFVYTMRYSVLNWGPTMLTETRHVPLVGAGWMIAAFEISGVAGMLVAGRMTDKLFGGRGARVCLICMVLATLSMLLFWKLWATAPVWLAMLPLFLAGFFIYGPQALVGIAVANLATKRAAATAVGLTGLFGYGSALLTGWGLGKLAQTHGWGVALGAIAATGLAGSLLFAFAWRAKAHGYGDASRPV</sequence>
<reference evidence="7 8" key="1">
    <citation type="submission" date="2016-01" db="EMBL/GenBank/DDBJ databases">
        <title>High potential of lignocellulose degradation of a new Verrucomicrobia species.</title>
        <authorList>
            <person name="Wang Y."/>
            <person name="Shi Y."/>
            <person name="Qiu Z."/>
            <person name="Liu S."/>
            <person name="Yang H."/>
        </authorList>
    </citation>
    <scope>NUCLEOTIDE SEQUENCE [LARGE SCALE GENOMIC DNA]</scope>
    <source>
        <strain evidence="7 8">TSB47</strain>
    </source>
</reference>
<dbReference type="RefSeq" id="WP_068770260.1">
    <property type="nucleotide sequence ID" value="NZ_CP109796.1"/>
</dbReference>
<feature type="domain" description="Major facilitator superfamily (MFS) profile" evidence="6">
    <location>
        <begin position="16"/>
        <end position="416"/>
    </location>
</feature>
<feature type="transmembrane region" description="Helical" evidence="5">
    <location>
        <begin position="326"/>
        <end position="351"/>
    </location>
</feature>
<evidence type="ECO:0000259" key="6">
    <source>
        <dbReference type="PROSITE" id="PS50850"/>
    </source>
</evidence>
<dbReference type="PANTHER" id="PTHR43826">
    <property type="entry name" value="GLUCOSE-6-PHOSPHATE EXCHANGER SLC37A4"/>
    <property type="match status" value="1"/>
</dbReference>
<dbReference type="InterPro" id="IPR000849">
    <property type="entry name" value="Sugar_P_transporter"/>
</dbReference>
<evidence type="ECO:0000313" key="7">
    <source>
        <dbReference type="EMBL" id="OAM89802.1"/>
    </source>
</evidence>
<evidence type="ECO:0000256" key="1">
    <source>
        <dbReference type="ARBA" id="ARBA00004127"/>
    </source>
</evidence>
<dbReference type="SUPFAM" id="SSF103473">
    <property type="entry name" value="MFS general substrate transporter"/>
    <property type="match status" value="1"/>
</dbReference>
<evidence type="ECO:0000256" key="4">
    <source>
        <dbReference type="ARBA" id="ARBA00023136"/>
    </source>
</evidence>